<keyword evidence="3" id="KW-1185">Reference proteome</keyword>
<dbReference type="PRINTS" id="PR00111">
    <property type="entry name" value="ABHYDROLASE"/>
</dbReference>
<comment type="caution">
    <text evidence="2">The sequence shown here is derived from an EMBL/GenBank/DDBJ whole genome shotgun (WGS) entry which is preliminary data.</text>
</comment>
<name>A0ABR6RBE7_9BURK</name>
<dbReference type="Proteomes" id="UP000562492">
    <property type="component" value="Unassembled WGS sequence"/>
</dbReference>
<dbReference type="InterPro" id="IPR029058">
    <property type="entry name" value="AB_hydrolase_fold"/>
</dbReference>
<evidence type="ECO:0000313" key="3">
    <source>
        <dbReference type="Proteomes" id="UP000562492"/>
    </source>
</evidence>
<evidence type="ECO:0000313" key="2">
    <source>
        <dbReference type="EMBL" id="MBB6576487.1"/>
    </source>
</evidence>
<dbReference type="Pfam" id="PF00561">
    <property type="entry name" value="Abhydrolase_1"/>
    <property type="match status" value="1"/>
</dbReference>
<dbReference type="PRINTS" id="PR00412">
    <property type="entry name" value="EPOXHYDRLASE"/>
</dbReference>
<dbReference type="InterPro" id="IPR000639">
    <property type="entry name" value="Epox_hydrolase-like"/>
</dbReference>
<dbReference type="EMBL" id="JACHKZ010000002">
    <property type="protein sequence ID" value="MBB6576487.1"/>
    <property type="molecule type" value="Genomic_DNA"/>
</dbReference>
<protein>
    <submittedName>
        <fullName evidence="2">Pimeloyl-ACP methyl ester carboxylesterase</fullName>
    </submittedName>
</protein>
<organism evidence="2 3">
    <name type="scientific">Comamonas odontotermitis</name>
    <dbReference type="NCBI Taxonomy" id="379895"/>
    <lineage>
        <taxon>Bacteria</taxon>
        <taxon>Pseudomonadati</taxon>
        <taxon>Pseudomonadota</taxon>
        <taxon>Betaproteobacteria</taxon>
        <taxon>Burkholderiales</taxon>
        <taxon>Comamonadaceae</taxon>
        <taxon>Comamonas</taxon>
    </lineage>
</organism>
<sequence>MSLIPNFAMLGSGPSVLMLHDADTDHLGFAPQVELLASQGYRAIAWDMPGYHGNPPPYGGYSLAALAATADRLLEAMKIGRAHIVGHGLGAMVAAEIALRHPTRVRSLALVAGGPALGASEQEHWVATRQRLLADCQQQACPEPMQLQRFAQQLVQLQAGQNALPEGLQLARHAITQIQPLAYGRALDMLAGPCTLAERLPHLGQRCLLVSGAQDVCMPPQRMQALADLLPHAAHHSLPGAGHWPQLENPDAFEALLLDFLAQQRATVH</sequence>
<dbReference type="PANTHER" id="PTHR43798">
    <property type="entry name" value="MONOACYLGLYCEROL LIPASE"/>
    <property type="match status" value="1"/>
</dbReference>
<dbReference type="RefSeq" id="WP_184704992.1">
    <property type="nucleotide sequence ID" value="NZ_JACHKZ010000002.1"/>
</dbReference>
<accession>A0ABR6RBE7</accession>
<dbReference type="Gene3D" id="3.40.50.1820">
    <property type="entry name" value="alpha/beta hydrolase"/>
    <property type="match status" value="1"/>
</dbReference>
<dbReference type="SUPFAM" id="SSF53474">
    <property type="entry name" value="alpha/beta-Hydrolases"/>
    <property type="match status" value="1"/>
</dbReference>
<proteinExistence type="predicted"/>
<gene>
    <name evidence="2" type="ORF">HNP33_000535</name>
</gene>
<evidence type="ECO:0000259" key="1">
    <source>
        <dbReference type="Pfam" id="PF00561"/>
    </source>
</evidence>
<reference evidence="2 3" key="1">
    <citation type="submission" date="2020-08" db="EMBL/GenBank/DDBJ databases">
        <title>Functional genomics of gut bacteria from endangered species of beetles.</title>
        <authorList>
            <person name="Carlos-Shanley C."/>
        </authorList>
    </citation>
    <scope>NUCLEOTIDE SEQUENCE [LARGE SCALE GENOMIC DNA]</scope>
    <source>
        <strain evidence="2 3">S00124</strain>
    </source>
</reference>
<feature type="domain" description="AB hydrolase-1" evidence="1">
    <location>
        <begin position="26"/>
        <end position="250"/>
    </location>
</feature>
<dbReference type="InterPro" id="IPR000073">
    <property type="entry name" value="AB_hydrolase_1"/>
</dbReference>
<dbReference type="InterPro" id="IPR050266">
    <property type="entry name" value="AB_hydrolase_sf"/>
</dbReference>